<accession>A0AAE3SJD4</accession>
<reference evidence="2" key="1">
    <citation type="submission" date="2022-10" db="EMBL/GenBank/DDBJ databases">
        <authorList>
            <person name="Yu W.X."/>
        </authorList>
    </citation>
    <scope>NUCLEOTIDE SEQUENCE</scope>
    <source>
        <strain evidence="2">D04</strain>
    </source>
</reference>
<comment type="caution">
    <text evidence="2">The sequence shown here is derived from an EMBL/GenBank/DDBJ whole genome shotgun (WGS) entry which is preliminary data.</text>
</comment>
<sequence>MKRKLKLGKYAVFFIAAFFLLSSCDGDNEKQWVADSSPQFNLTSEEVHSEPGRTFVIGGEVTDELGIDKIRINIDEWYLDKTIQVYKGEDLITGYSLNYSFEIPEDAQDKEFNINVTITNVGGLEVTKTLSVFMDGDFDNPVLDVKSPVNGLTLAPEGELPVDIHVLLSDARQLGYFVAKEASLDYYDSISFEGTGKLDYEYQYTATLPAQLGEYNFSFTVADSAGNVVSADRIVKASFDFDKLYLADVKTDAELVSDLFGVPMLITKTAPYNFEAKYYSEAAGTEIKFIPQTTSFAPHCYGIDPNDETKLINDPENALPIILDAKGYFKITVDLEALTYSVEQYTPDTWYYEPKMEYPNDDSYIESEYVGKLGLVGKGFPDYPDQSWATWASIPFDRDPENNYRFYKTIDMEGTVEFIFQPEHPWGWWPEPFWRFDRKVDPEATVLKGGDNVAMEVPERTTYRVIFDSHLNRAKVIKVD</sequence>
<dbReference type="AlphaFoldDB" id="A0AAE3SJD4"/>
<protein>
    <submittedName>
        <fullName evidence="2">Uncharacterized protein</fullName>
    </submittedName>
</protein>
<dbReference type="EMBL" id="JAPDPI010000014">
    <property type="protein sequence ID" value="MCW3805640.1"/>
    <property type="molecule type" value="Genomic_DNA"/>
</dbReference>
<name>A0AAE3SJD4_9BACT</name>
<keyword evidence="3" id="KW-1185">Reference proteome</keyword>
<dbReference type="Proteomes" id="UP001207408">
    <property type="component" value="Unassembled WGS sequence"/>
</dbReference>
<feature type="chain" id="PRO_5042055005" evidence="1">
    <location>
        <begin position="25"/>
        <end position="480"/>
    </location>
</feature>
<evidence type="ECO:0000313" key="2">
    <source>
        <dbReference type="EMBL" id="MCW3805640.1"/>
    </source>
</evidence>
<organism evidence="2 3">
    <name type="scientific">Plebeiibacterium marinum</name>
    <dbReference type="NCBI Taxonomy" id="2992111"/>
    <lineage>
        <taxon>Bacteria</taxon>
        <taxon>Pseudomonadati</taxon>
        <taxon>Bacteroidota</taxon>
        <taxon>Bacteroidia</taxon>
        <taxon>Marinilabiliales</taxon>
        <taxon>Marinilabiliaceae</taxon>
        <taxon>Plebeiibacterium</taxon>
    </lineage>
</organism>
<dbReference type="PROSITE" id="PS51257">
    <property type="entry name" value="PROKAR_LIPOPROTEIN"/>
    <property type="match status" value="1"/>
</dbReference>
<evidence type="ECO:0000313" key="3">
    <source>
        <dbReference type="Proteomes" id="UP001207408"/>
    </source>
</evidence>
<evidence type="ECO:0000256" key="1">
    <source>
        <dbReference type="SAM" id="SignalP"/>
    </source>
</evidence>
<proteinExistence type="predicted"/>
<dbReference type="RefSeq" id="WP_301199010.1">
    <property type="nucleotide sequence ID" value="NZ_JAPDPI010000014.1"/>
</dbReference>
<feature type="signal peptide" evidence="1">
    <location>
        <begin position="1"/>
        <end position="24"/>
    </location>
</feature>
<gene>
    <name evidence="2" type="ORF">OM074_08360</name>
</gene>
<keyword evidence="1" id="KW-0732">Signal</keyword>